<accession>A0A9E6MZ00</accession>
<dbReference type="Proteomes" id="UP000683551">
    <property type="component" value="Chromosome"/>
</dbReference>
<dbReference type="Pfam" id="PF01145">
    <property type="entry name" value="Band_7"/>
    <property type="match status" value="1"/>
</dbReference>
<reference evidence="2" key="1">
    <citation type="submission" date="2021-02" db="EMBL/GenBank/DDBJ databases">
        <title>Comparative genomics of Ferrovum myxofaciens strains, predominant extremophile bacteria forming large biofilm stalactites in acid mine ecosystems.</title>
        <authorList>
            <person name="Burkartova K."/>
            <person name="Ridl J."/>
            <person name="Pajer P."/>
            <person name="Falteisek L."/>
        </authorList>
    </citation>
    <scope>NUCLEOTIDE SEQUENCE</scope>
    <source>
        <strain evidence="2">MI1III</strain>
    </source>
</reference>
<gene>
    <name evidence="2" type="ORF">JZL65_01025</name>
</gene>
<evidence type="ECO:0000313" key="2">
    <source>
        <dbReference type="EMBL" id="QWY77700.1"/>
    </source>
</evidence>
<dbReference type="RefSeq" id="WP_273145021.1">
    <property type="nucleotide sequence ID" value="NZ_CP053675.1"/>
</dbReference>
<feature type="domain" description="Band 7" evidence="1">
    <location>
        <begin position="21"/>
        <end position="210"/>
    </location>
</feature>
<dbReference type="AlphaFoldDB" id="A0A9E6MZ00"/>
<name>A0A9E6MZ00_9PROT</name>
<evidence type="ECO:0000259" key="1">
    <source>
        <dbReference type="Pfam" id="PF01145"/>
    </source>
</evidence>
<organism evidence="2 3">
    <name type="scientific">Ferrovum myxofaciens</name>
    <dbReference type="NCBI Taxonomy" id="416213"/>
    <lineage>
        <taxon>Bacteria</taxon>
        <taxon>Pseudomonadati</taxon>
        <taxon>Pseudomonadota</taxon>
        <taxon>Betaproteobacteria</taxon>
        <taxon>Ferrovales</taxon>
        <taxon>Ferrovaceae</taxon>
        <taxon>Ferrovum</taxon>
    </lineage>
</organism>
<sequence>MRTSKTLIIPFVFIALAGCTRIPTGSVGVLQHFDGTIDNIIVNPGMQLSIFDAYIPIDTTLTRVSVEKLQPKDSNGVPLENVQVVVTFRLDPSKVASFYIKTKELDREDNGLYTLGPKILQESVIPYAVQLATERSDLATISSHLGDYAETIRQVSVSRLDKLYPNNPFIIQSVTVPNFELPETIQKQVNAKAGFLAELQTIEAEKQVVEQRQQLVQERATVSANALAQAAHATGLSVEQVIAWERVEALKTLAGSKAGASVLVLDK</sequence>
<dbReference type="PROSITE" id="PS51257">
    <property type="entry name" value="PROKAR_LIPOPROTEIN"/>
    <property type="match status" value="1"/>
</dbReference>
<proteinExistence type="predicted"/>
<dbReference type="EMBL" id="CP071137">
    <property type="protein sequence ID" value="QWY77700.1"/>
    <property type="molecule type" value="Genomic_DNA"/>
</dbReference>
<evidence type="ECO:0000313" key="3">
    <source>
        <dbReference type="Proteomes" id="UP000683551"/>
    </source>
</evidence>
<dbReference type="InterPro" id="IPR001107">
    <property type="entry name" value="Band_7"/>
</dbReference>
<protein>
    <recommendedName>
        <fullName evidence="1">Band 7 domain-containing protein</fullName>
    </recommendedName>
</protein>